<dbReference type="PROSITE" id="PS50949">
    <property type="entry name" value="HTH_GNTR"/>
    <property type="match status" value="1"/>
</dbReference>
<keyword evidence="3" id="KW-0804">Transcription</keyword>
<dbReference type="Pfam" id="PF00392">
    <property type="entry name" value="GntR"/>
    <property type="match status" value="1"/>
</dbReference>
<reference evidence="5 6" key="1">
    <citation type="submission" date="2019-03" db="EMBL/GenBank/DDBJ databases">
        <authorList>
            <person name="Zhang S."/>
        </authorList>
    </citation>
    <scope>NUCLEOTIDE SEQUENCE [LARGE SCALE GENOMIC DNA]</scope>
    <source>
        <strain evidence="5 6">S4J41</strain>
    </source>
</reference>
<dbReference type="SMART" id="SM00895">
    <property type="entry name" value="FCD"/>
    <property type="match status" value="1"/>
</dbReference>
<dbReference type="RefSeq" id="WP_132829137.1">
    <property type="nucleotide sequence ID" value="NZ_SMFP01000006.1"/>
</dbReference>
<dbReference type="PANTHER" id="PTHR43537:SF45">
    <property type="entry name" value="GNTR FAMILY REGULATORY PROTEIN"/>
    <property type="match status" value="1"/>
</dbReference>
<gene>
    <name evidence="5" type="ORF">E1B25_10705</name>
</gene>
<accession>A0A4R5ET64</accession>
<evidence type="ECO:0000313" key="6">
    <source>
        <dbReference type="Proteomes" id="UP000294662"/>
    </source>
</evidence>
<feature type="domain" description="HTH gntR-type" evidence="4">
    <location>
        <begin position="16"/>
        <end position="83"/>
    </location>
</feature>
<sequence length="238" mass="25781">MSEKSDPPIFSPVTRDALSQKVAKMLTDAIMSGKLKPGARVSESVIARDLGVSRAPVREAGRLLESAGLLVSHPNRGFFVRTMDSEDLDSLYELRLAIECEAAARLARQGAQEVIPVLRKQMDQMIALASSGEIAAQVQADMHFHRLMIEGCGNRRFVSVFKKVASEIQLGVALIGHVNDAPDNIARNHEMIIAALEAGDEEAARAAMRYHIGVARTAVVAHFQRLEAAGPHPENPAS</sequence>
<keyword evidence="6" id="KW-1185">Reference proteome</keyword>
<dbReference type="InterPro" id="IPR000524">
    <property type="entry name" value="Tscrpt_reg_HTH_GntR"/>
</dbReference>
<dbReference type="Pfam" id="PF07729">
    <property type="entry name" value="FCD"/>
    <property type="match status" value="1"/>
</dbReference>
<dbReference type="AlphaFoldDB" id="A0A4R5ET64"/>
<dbReference type="EMBL" id="SMFP01000006">
    <property type="protein sequence ID" value="TDE37890.1"/>
    <property type="molecule type" value="Genomic_DNA"/>
</dbReference>
<dbReference type="GO" id="GO:0003700">
    <property type="term" value="F:DNA-binding transcription factor activity"/>
    <property type="evidence" value="ECO:0007669"/>
    <property type="project" value="InterPro"/>
</dbReference>
<evidence type="ECO:0000259" key="4">
    <source>
        <dbReference type="PROSITE" id="PS50949"/>
    </source>
</evidence>
<keyword evidence="2" id="KW-0238">DNA-binding</keyword>
<dbReference type="OrthoDB" id="8638122at2"/>
<organism evidence="5 6">
    <name type="scientific">Antarcticimicrobium sediminis</name>
    <dbReference type="NCBI Taxonomy" id="2546227"/>
    <lineage>
        <taxon>Bacteria</taxon>
        <taxon>Pseudomonadati</taxon>
        <taxon>Pseudomonadota</taxon>
        <taxon>Alphaproteobacteria</taxon>
        <taxon>Rhodobacterales</taxon>
        <taxon>Paracoccaceae</taxon>
        <taxon>Antarcticimicrobium</taxon>
    </lineage>
</organism>
<evidence type="ECO:0000313" key="5">
    <source>
        <dbReference type="EMBL" id="TDE37890.1"/>
    </source>
</evidence>
<comment type="caution">
    <text evidence="5">The sequence shown here is derived from an EMBL/GenBank/DDBJ whole genome shotgun (WGS) entry which is preliminary data.</text>
</comment>
<evidence type="ECO:0000256" key="1">
    <source>
        <dbReference type="ARBA" id="ARBA00023015"/>
    </source>
</evidence>
<dbReference type="Gene3D" id="1.10.10.10">
    <property type="entry name" value="Winged helix-like DNA-binding domain superfamily/Winged helix DNA-binding domain"/>
    <property type="match status" value="1"/>
</dbReference>
<dbReference type="Proteomes" id="UP000294662">
    <property type="component" value="Unassembled WGS sequence"/>
</dbReference>
<dbReference type="InterPro" id="IPR011711">
    <property type="entry name" value="GntR_C"/>
</dbReference>
<keyword evidence="1" id="KW-0805">Transcription regulation</keyword>
<dbReference type="GO" id="GO:0003677">
    <property type="term" value="F:DNA binding"/>
    <property type="evidence" value="ECO:0007669"/>
    <property type="project" value="UniProtKB-KW"/>
</dbReference>
<dbReference type="CDD" id="cd07377">
    <property type="entry name" value="WHTH_GntR"/>
    <property type="match status" value="1"/>
</dbReference>
<dbReference type="InterPro" id="IPR036388">
    <property type="entry name" value="WH-like_DNA-bd_sf"/>
</dbReference>
<name>A0A4R5ET64_9RHOB</name>
<evidence type="ECO:0000256" key="2">
    <source>
        <dbReference type="ARBA" id="ARBA00023125"/>
    </source>
</evidence>
<protein>
    <submittedName>
        <fullName evidence="5">GntR family transcriptional regulator</fullName>
    </submittedName>
</protein>
<dbReference type="InterPro" id="IPR008920">
    <property type="entry name" value="TF_FadR/GntR_C"/>
</dbReference>
<proteinExistence type="predicted"/>
<dbReference type="InterPro" id="IPR036390">
    <property type="entry name" value="WH_DNA-bd_sf"/>
</dbReference>
<dbReference type="SUPFAM" id="SSF48008">
    <property type="entry name" value="GntR ligand-binding domain-like"/>
    <property type="match status" value="1"/>
</dbReference>
<dbReference type="SUPFAM" id="SSF46785">
    <property type="entry name" value="Winged helix' DNA-binding domain"/>
    <property type="match status" value="1"/>
</dbReference>
<dbReference type="Gene3D" id="1.20.120.530">
    <property type="entry name" value="GntR ligand-binding domain-like"/>
    <property type="match status" value="1"/>
</dbReference>
<evidence type="ECO:0000256" key="3">
    <source>
        <dbReference type="ARBA" id="ARBA00023163"/>
    </source>
</evidence>
<dbReference type="PANTHER" id="PTHR43537">
    <property type="entry name" value="TRANSCRIPTIONAL REGULATOR, GNTR FAMILY"/>
    <property type="match status" value="1"/>
</dbReference>
<dbReference type="SMART" id="SM00345">
    <property type="entry name" value="HTH_GNTR"/>
    <property type="match status" value="1"/>
</dbReference>